<dbReference type="InterPro" id="IPR025669">
    <property type="entry name" value="AAA_dom"/>
</dbReference>
<dbReference type="OrthoDB" id="230260at2"/>
<keyword evidence="10 21" id="KW-0418">Kinase</keyword>
<dbReference type="EC" id="2.7.10.2" evidence="4"/>
<evidence type="ECO:0000256" key="15">
    <source>
        <dbReference type="ARBA" id="ARBA00051245"/>
    </source>
</evidence>
<evidence type="ECO:0000259" key="18">
    <source>
        <dbReference type="Pfam" id="PF02706"/>
    </source>
</evidence>
<keyword evidence="9" id="KW-0547">Nucleotide-binding</keyword>
<evidence type="ECO:0000256" key="7">
    <source>
        <dbReference type="ARBA" id="ARBA00022679"/>
    </source>
</evidence>
<dbReference type="PANTHER" id="PTHR32309:SF13">
    <property type="entry name" value="FERRIC ENTEROBACTIN TRANSPORT PROTEIN FEPE"/>
    <property type="match status" value="1"/>
</dbReference>
<keyword evidence="5" id="KW-1003">Cell membrane</keyword>
<dbReference type="Pfam" id="PF13807">
    <property type="entry name" value="GNVR"/>
    <property type="match status" value="1"/>
</dbReference>
<sequence length="713" mass="77804">MTNISSNAAPLRQSAGQGGADDIIDLGQLFATLWRGKWIIALITTLAVLAGGYYAFVTAVPLFRSTAVVMLETKQQSIVDLESVVGGLTGDSSEINSEVEVLRSRGLIGKVVDRLDLISDPEFNSVLRPVSLMGSGKSEIKAALGLPDVQIILPPEEQEKRTRDAVITELLEQITVRNVPLSLVFQITAETESPEKSTRIADTLVELYVLNQLEVKFEATEQATSWLTGRVAELQVELEAAGAKVSEFSTSTDLISIEALQAQEIQLKDLRERIGNAETAAMNTAAKEVALSNVTSRQDQALLAGNVQLNRLLPRVAENEQMAQAFDTQFARVLTRAKLDTTRAQQQLLALRNSSQEMEQQIASRGQDLITLQQLTREAEAVRLLYEYFLSRLKETSAQQGIQKADSRILSRAVVPSNAASPKKPLILAMSSILGLMIGMGLVLLREARANAFRTARDLEQHTGYTVLGQIPQIPARSRKKILNYLANKPASAAAEAVRNLRTSVLLSNVDNPAKVIMSTSSVPGEGKTTNSLALAQNLIGLGKSVLLIEGDIRRRTFAQYFDDIPEKGLVSVLSGDQTLEETVFKTPVLGADLLVGDKTASNAADLFASDKFKALIADVRQKYDVIIIDTPPVLVVPDARIIAEIADVVLFSVLWDSTSKHQVDEALRMFQNSNQRITGLVLSQINAKRMKQYGYGGRYGAYAGYGSKYYTN</sequence>
<dbReference type="EMBL" id="CP033219">
    <property type="protein sequence ID" value="AZV79331.1"/>
    <property type="molecule type" value="Genomic_DNA"/>
</dbReference>
<dbReference type="Proteomes" id="UP000283063">
    <property type="component" value="Chromosome"/>
</dbReference>
<dbReference type="RefSeq" id="WP_127749882.1">
    <property type="nucleotide sequence ID" value="NZ_CP033219.1"/>
</dbReference>
<evidence type="ECO:0000259" key="19">
    <source>
        <dbReference type="Pfam" id="PF13614"/>
    </source>
</evidence>
<dbReference type="GO" id="GO:0005524">
    <property type="term" value="F:ATP binding"/>
    <property type="evidence" value="ECO:0007669"/>
    <property type="project" value="UniProtKB-KW"/>
</dbReference>
<dbReference type="NCBIfam" id="TIGR01007">
    <property type="entry name" value="eps_fam"/>
    <property type="match status" value="1"/>
</dbReference>
<evidence type="ECO:0000256" key="17">
    <source>
        <dbReference type="SAM" id="Phobius"/>
    </source>
</evidence>
<dbReference type="InterPro" id="IPR032807">
    <property type="entry name" value="GNVR"/>
</dbReference>
<evidence type="ECO:0000256" key="14">
    <source>
        <dbReference type="ARBA" id="ARBA00023137"/>
    </source>
</evidence>
<dbReference type="InterPro" id="IPR005702">
    <property type="entry name" value="Wzc-like_C"/>
</dbReference>
<evidence type="ECO:0000313" key="21">
    <source>
        <dbReference type="EMBL" id="AZV79331.1"/>
    </source>
</evidence>
<evidence type="ECO:0000256" key="2">
    <source>
        <dbReference type="ARBA" id="ARBA00007316"/>
    </source>
</evidence>
<comment type="similarity">
    <text evidence="2">Belongs to the CpsD/CapB family.</text>
</comment>
<evidence type="ECO:0000256" key="16">
    <source>
        <dbReference type="SAM" id="Coils"/>
    </source>
</evidence>
<comment type="subcellular location">
    <subcellularLocation>
        <location evidence="1">Cell inner membrane</location>
        <topology evidence="1">Multi-pass membrane protein</topology>
    </subcellularLocation>
</comment>
<dbReference type="GO" id="GO:0005886">
    <property type="term" value="C:plasma membrane"/>
    <property type="evidence" value="ECO:0007669"/>
    <property type="project" value="UniProtKB-SubCell"/>
</dbReference>
<dbReference type="CDD" id="cd05387">
    <property type="entry name" value="BY-kinase"/>
    <property type="match status" value="1"/>
</dbReference>
<evidence type="ECO:0000256" key="13">
    <source>
        <dbReference type="ARBA" id="ARBA00023136"/>
    </source>
</evidence>
<feature type="coiled-coil region" evidence="16">
    <location>
        <begin position="260"/>
        <end position="287"/>
    </location>
</feature>
<dbReference type="PANTHER" id="PTHR32309">
    <property type="entry name" value="TYROSINE-PROTEIN KINASE"/>
    <property type="match status" value="1"/>
</dbReference>
<dbReference type="InterPro" id="IPR050445">
    <property type="entry name" value="Bact_polysacc_biosynth/exp"/>
</dbReference>
<keyword evidence="12 17" id="KW-1133">Transmembrane helix</keyword>
<evidence type="ECO:0000256" key="9">
    <source>
        <dbReference type="ARBA" id="ARBA00022741"/>
    </source>
</evidence>
<keyword evidence="16" id="KW-0175">Coiled coil</keyword>
<reference evidence="21 22" key="1">
    <citation type="submission" date="2018-10" db="EMBL/GenBank/DDBJ databases">
        <title>Parasedimentitalea marina sp. nov., a psychrophilic bacterium isolated from deep seawater of the New Britain Trench.</title>
        <authorList>
            <person name="Cao J."/>
        </authorList>
    </citation>
    <scope>NUCLEOTIDE SEQUENCE [LARGE SCALE GENOMIC DNA]</scope>
    <source>
        <strain evidence="21 22">W43</strain>
    </source>
</reference>
<proteinExistence type="inferred from homology"/>
<evidence type="ECO:0000259" key="20">
    <source>
        <dbReference type="Pfam" id="PF13807"/>
    </source>
</evidence>
<dbReference type="InterPro" id="IPR027417">
    <property type="entry name" value="P-loop_NTPase"/>
</dbReference>
<dbReference type="AlphaFoldDB" id="A0A3T0N5R6"/>
<evidence type="ECO:0000256" key="4">
    <source>
        <dbReference type="ARBA" id="ARBA00011903"/>
    </source>
</evidence>
<keyword evidence="22" id="KW-1185">Reference proteome</keyword>
<dbReference type="Pfam" id="PF02706">
    <property type="entry name" value="Wzz"/>
    <property type="match status" value="1"/>
</dbReference>
<evidence type="ECO:0000256" key="11">
    <source>
        <dbReference type="ARBA" id="ARBA00022840"/>
    </source>
</evidence>
<dbReference type="GO" id="GO:0004715">
    <property type="term" value="F:non-membrane spanning protein tyrosine kinase activity"/>
    <property type="evidence" value="ECO:0007669"/>
    <property type="project" value="UniProtKB-EC"/>
</dbReference>
<keyword evidence="11" id="KW-0067">ATP-binding</keyword>
<keyword evidence="14" id="KW-0829">Tyrosine-protein kinase</keyword>
<feature type="transmembrane region" description="Helical" evidence="17">
    <location>
        <begin position="38"/>
        <end position="56"/>
    </location>
</feature>
<evidence type="ECO:0000256" key="6">
    <source>
        <dbReference type="ARBA" id="ARBA00022519"/>
    </source>
</evidence>
<feature type="transmembrane region" description="Helical" evidence="17">
    <location>
        <begin position="426"/>
        <end position="445"/>
    </location>
</feature>
<keyword evidence="6" id="KW-0997">Cell inner membrane</keyword>
<evidence type="ECO:0000256" key="1">
    <source>
        <dbReference type="ARBA" id="ARBA00004429"/>
    </source>
</evidence>
<comment type="catalytic activity">
    <reaction evidence="15">
        <text>L-tyrosyl-[protein] + ATP = O-phospho-L-tyrosyl-[protein] + ADP + H(+)</text>
        <dbReference type="Rhea" id="RHEA:10596"/>
        <dbReference type="Rhea" id="RHEA-COMP:10136"/>
        <dbReference type="Rhea" id="RHEA-COMP:20101"/>
        <dbReference type="ChEBI" id="CHEBI:15378"/>
        <dbReference type="ChEBI" id="CHEBI:30616"/>
        <dbReference type="ChEBI" id="CHEBI:46858"/>
        <dbReference type="ChEBI" id="CHEBI:61978"/>
        <dbReference type="ChEBI" id="CHEBI:456216"/>
        <dbReference type="EC" id="2.7.10.2"/>
    </reaction>
</comment>
<comment type="similarity">
    <text evidence="3">Belongs to the etk/wzc family.</text>
</comment>
<evidence type="ECO:0000256" key="12">
    <source>
        <dbReference type="ARBA" id="ARBA00022989"/>
    </source>
</evidence>
<accession>A0A3T0N5R6</accession>
<evidence type="ECO:0000256" key="5">
    <source>
        <dbReference type="ARBA" id="ARBA00022475"/>
    </source>
</evidence>
<feature type="domain" description="Polysaccharide chain length determinant N-terminal" evidence="18">
    <location>
        <begin position="24"/>
        <end position="114"/>
    </location>
</feature>
<keyword evidence="8 17" id="KW-0812">Transmembrane</keyword>
<evidence type="ECO:0000313" key="22">
    <source>
        <dbReference type="Proteomes" id="UP000283063"/>
    </source>
</evidence>
<organism evidence="21 22">
    <name type="scientific">Parasedimentitalea marina</name>
    <dbReference type="NCBI Taxonomy" id="2483033"/>
    <lineage>
        <taxon>Bacteria</taxon>
        <taxon>Pseudomonadati</taxon>
        <taxon>Pseudomonadota</taxon>
        <taxon>Alphaproteobacteria</taxon>
        <taxon>Rhodobacterales</taxon>
        <taxon>Paracoccaceae</taxon>
        <taxon>Parasedimentitalea</taxon>
    </lineage>
</organism>
<evidence type="ECO:0000256" key="10">
    <source>
        <dbReference type="ARBA" id="ARBA00022777"/>
    </source>
</evidence>
<gene>
    <name evidence="21" type="ORF">EBB79_16570</name>
</gene>
<dbReference type="SUPFAM" id="SSF52540">
    <property type="entry name" value="P-loop containing nucleoside triphosphate hydrolases"/>
    <property type="match status" value="1"/>
</dbReference>
<keyword evidence="13 17" id="KW-0472">Membrane</keyword>
<dbReference type="Gene3D" id="3.40.50.300">
    <property type="entry name" value="P-loop containing nucleotide triphosphate hydrolases"/>
    <property type="match status" value="1"/>
</dbReference>
<protein>
    <recommendedName>
        <fullName evidence="4">non-specific protein-tyrosine kinase</fullName>
        <ecNumber evidence="4">2.7.10.2</ecNumber>
    </recommendedName>
</protein>
<name>A0A3T0N5R6_9RHOB</name>
<evidence type="ECO:0000256" key="3">
    <source>
        <dbReference type="ARBA" id="ARBA00008883"/>
    </source>
</evidence>
<dbReference type="KEGG" id="sedi:EBB79_16570"/>
<dbReference type="InterPro" id="IPR003856">
    <property type="entry name" value="LPS_length_determ_N"/>
</dbReference>
<evidence type="ECO:0000256" key="8">
    <source>
        <dbReference type="ARBA" id="ARBA00022692"/>
    </source>
</evidence>
<dbReference type="Pfam" id="PF13614">
    <property type="entry name" value="AAA_31"/>
    <property type="match status" value="1"/>
</dbReference>
<keyword evidence="7 21" id="KW-0808">Transferase</keyword>
<feature type="domain" description="Tyrosine-protein kinase G-rich" evidence="20">
    <location>
        <begin position="372"/>
        <end position="448"/>
    </location>
</feature>
<feature type="domain" description="AAA" evidence="19">
    <location>
        <begin position="515"/>
        <end position="672"/>
    </location>
</feature>